<dbReference type="AlphaFoldDB" id="A0A0L8HIR9"/>
<dbReference type="SUPFAM" id="SSF56672">
    <property type="entry name" value="DNA/RNA polymerases"/>
    <property type="match status" value="1"/>
</dbReference>
<proteinExistence type="predicted"/>
<sequence>MSEQASVTLAVCQENVIVAYVQLQQMCQDQDEPIRVFAACLQGQSGVCHAMIDYSDIIVRDALVHGLGDEICLEILGDSKQDMTLEEVLRYIEAKESGKCSASWLINHSTTSPTRHHLVNRSGEPCDTPAPTPGNHCGKHGYRYHIQEHIRKCPTYNHKCATCGILHHYESVQTNAPDTEDHSSAICNSLCLVIDLPDETSTQVIILDHHVYNELCNGWVKCSSNPHPFVTTFIQADPADTKALGFPTSLSWPTTAIHHNAMADTGCQSCLAEASLQSKLGLDQCHLMPVNMTMTAANSSPIDIIGALTLRISGTAPSSLKCTTRQIIYTTPSTDKLFLFHYCVTPQGYVTSGDSNSQQFDEIVSSIPQKMKCINDTLMWSNTIDGAFFQAIQWLNICGSNSIILNPTKFDFAQTTIKFAGFEITPTTVRPCAQYIEAICDFPTPKNITDIHSWFSLINQVFYTFTSAKRMLPFQELFRPGTWFVWTDQLNRLFEESKSIIINEIQRVVESRYTPVEGEALAVTDALDKACHFTLGCTNLIVAVDHKPLLKVFEKTLWYNLSIVHVPGTCHAAANTVSHHPNQVGPNPTKWDKTGVIIEYMVRRDGSGQVTLHNRNFHQKYLPIVPCAPLHMAPGPPALLTPTSMMRLPSQPSLTAPLLMPQAYPTCPLPNTKTTREPIYTAYPQNDASSHHLHHLTYLRMCHQWSYPESPSSLITTQCPGLQEWPLSDAADPPSSNCPICRSARLAKTDTKA</sequence>
<protein>
    <recommendedName>
        <fullName evidence="2">Reverse transcriptase RNase H-like domain-containing protein</fullName>
    </recommendedName>
</protein>
<evidence type="ECO:0000313" key="1">
    <source>
        <dbReference type="EMBL" id="KOF88675.1"/>
    </source>
</evidence>
<dbReference type="EMBL" id="KQ418142">
    <property type="protein sequence ID" value="KOF88675.1"/>
    <property type="molecule type" value="Genomic_DNA"/>
</dbReference>
<reference evidence="1" key="1">
    <citation type="submission" date="2015-07" db="EMBL/GenBank/DDBJ databases">
        <title>MeaNS - Measles Nucleotide Surveillance Program.</title>
        <authorList>
            <person name="Tran T."/>
            <person name="Druce J."/>
        </authorList>
    </citation>
    <scope>NUCLEOTIDE SEQUENCE</scope>
    <source>
        <strain evidence="1">UCB-OBI-ISO-001</strain>
        <tissue evidence="1">Gonad</tissue>
    </source>
</reference>
<dbReference type="PANTHER" id="PTHR37984:SF5">
    <property type="entry name" value="PROTEIN NYNRIN-LIKE"/>
    <property type="match status" value="1"/>
</dbReference>
<name>A0A0L8HIR9_OCTBM</name>
<gene>
    <name evidence="1" type="ORF">OCBIM_22014493mg</name>
</gene>
<evidence type="ECO:0008006" key="2">
    <source>
        <dbReference type="Google" id="ProtNLM"/>
    </source>
</evidence>
<dbReference type="InterPro" id="IPR050951">
    <property type="entry name" value="Retrovirus_Pol_polyprotein"/>
</dbReference>
<dbReference type="PANTHER" id="PTHR37984">
    <property type="entry name" value="PROTEIN CBG26694"/>
    <property type="match status" value="1"/>
</dbReference>
<accession>A0A0L8HIR9</accession>
<dbReference type="InterPro" id="IPR043502">
    <property type="entry name" value="DNA/RNA_pol_sf"/>
</dbReference>
<organism evidence="1">
    <name type="scientific">Octopus bimaculoides</name>
    <name type="common">California two-spotted octopus</name>
    <dbReference type="NCBI Taxonomy" id="37653"/>
    <lineage>
        <taxon>Eukaryota</taxon>
        <taxon>Metazoa</taxon>
        <taxon>Spiralia</taxon>
        <taxon>Lophotrochozoa</taxon>
        <taxon>Mollusca</taxon>
        <taxon>Cephalopoda</taxon>
        <taxon>Coleoidea</taxon>
        <taxon>Octopodiformes</taxon>
        <taxon>Octopoda</taxon>
        <taxon>Incirrata</taxon>
        <taxon>Octopodidae</taxon>
        <taxon>Octopus</taxon>
    </lineage>
</organism>